<evidence type="ECO:0000313" key="2">
    <source>
        <dbReference type="EMBL" id="OOF87347.1"/>
    </source>
</evidence>
<gene>
    <name evidence="2" type="ORF">BKG88_01115</name>
</gene>
<dbReference type="AlphaFoldDB" id="A0A1V3LBA7"/>
<dbReference type="Pfam" id="PF16080">
    <property type="entry name" value="Phage_holin_2_3"/>
    <property type="match status" value="1"/>
</dbReference>
<dbReference type="Proteomes" id="UP000189353">
    <property type="component" value="Unassembled WGS sequence"/>
</dbReference>
<keyword evidence="1" id="KW-0812">Transmembrane</keyword>
<dbReference type="EMBL" id="MLAI01000009">
    <property type="protein sequence ID" value="OOF87347.1"/>
    <property type="molecule type" value="Genomic_DNA"/>
</dbReference>
<sequence length="75" mass="8588">MHETTTKTAYTGAFTSFIMGRIADMFANINWADVASVVGIIIGVATFLINWYYKKKDFELRKLEVEGKINDKKKH</sequence>
<keyword evidence="1" id="KW-0472">Membrane</keyword>
<dbReference type="RefSeq" id="WP_077552185.1">
    <property type="nucleotide sequence ID" value="NZ_MLAI01000009.1"/>
</dbReference>
<protein>
    <submittedName>
        <fullName evidence="2">Lysis protein</fullName>
    </submittedName>
</protein>
<dbReference type="InterPro" id="IPR032118">
    <property type="entry name" value="Phage_holin_HP1"/>
</dbReference>
<evidence type="ECO:0000256" key="1">
    <source>
        <dbReference type="SAM" id="Phobius"/>
    </source>
</evidence>
<dbReference type="OrthoDB" id="6626733at2"/>
<keyword evidence="1" id="KW-1133">Transmembrane helix</keyword>
<organism evidence="2 3">
    <name type="scientific">Rodentibacter ratti</name>
    <dbReference type="NCBI Taxonomy" id="1906745"/>
    <lineage>
        <taxon>Bacteria</taxon>
        <taxon>Pseudomonadati</taxon>
        <taxon>Pseudomonadota</taxon>
        <taxon>Gammaproteobacteria</taxon>
        <taxon>Pasteurellales</taxon>
        <taxon>Pasteurellaceae</taxon>
        <taxon>Rodentibacter</taxon>
    </lineage>
</organism>
<proteinExistence type="predicted"/>
<name>A0A1V3LBA7_9PAST</name>
<accession>A0A1V3LBA7</accession>
<evidence type="ECO:0000313" key="3">
    <source>
        <dbReference type="Proteomes" id="UP000189353"/>
    </source>
</evidence>
<reference evidence="2 3" key="1">
    <citation type="submission" date="2016-10" db="EMBL/GenBank/DDBJ databases">
        <title>Rodentibacter gen. nov. and new species.</title>
        <authorList>
            <person name="Christensen H."/>
        </authorList>
    </citation>
    <scope>NUCLEOTIDE SEQUENCE [LARGE SCALE GENOMIC DNA]</scope>
    <source>
        <strain evidence="2 3">Ppn158</strain>
    </source>
</reference>
<feature type="transmembrane region" description="Helical" evidence="1">
    <location>
        <begin position="34"/>
        <end position="53"/>
    </location>
</feature>
<comment type="caution">
    <text evidence="2">The sequence shown here is derived from an EMBL/GenBank/DDBJ whole genome shotgun (WGS) entry which is preliminary data.</text>
</comment>